<feature type="transmembrane region" description="Helical" evidence="8">
    <location>
        <begin position="561"/>
        <end position="581"/>
    </location>
</feature>
<feature type="transmembrane region" description="Helical" evidence="8">
    <location>
        <begin position="457"/>
        <end position="484"/>
    </location>
</feature>
<keyword evidence="3" id="KW-0813">Transport</keyword>
<dbReference type="AlphaFoldDB" id="A0A517QME9"/>
<dbReference type="InterPro" id="IPR050277">
    <property type="entry name" value="Sodium:Solute_Symporter"/>
</dbReference>
<feature type="transmembrane region" description="Helical" evidence="8">
    <location>
        <begin position="415"/>
        <end position="436"/>
    </location>
</feature>
<keyword evidence="6 8" id="KW-0472">Membrane</keyword>
<evidence type="ECO:0000256" key="2">
    <source>
        <dbReference type="ARBA" id="ARBA00006434"/>
    </source>
</evidence>
<dbReference type="Gene3D" id="1.20.1730.10">
    <property type="entry name" value="Sodium/glucose cotransporter"/>
    <property type="match status" value="2"/>
</dbReference>
<organism evidence="9 10">
    <name type="scientific">Thalassoglobus polymorphus</name>
    <dbReference type="NCBI Taxonomy" id="2527994"/>
    <lineage>
        <taxon>Bacteria</taxon>
        <taxon>Pseudomonadati</taxon>
        <taxon>Planctomycetota</taxon>
        <taxon>Planctomycetia</taxon>
        <taxon>Planctomycetales</taxon>
        <taxon>Planctomycetaceae</taxon>
        <taxon>Thalassoglobus</taxon>
    </lineage>
</organism>
<evidence type="ECO:0000256" key="3">
    <source>
        <dbReference type="ARBA" id="ARBA00022448"/>
    </source>
</evidence>
<name>A0A517QME9_9PLAN</name>
<dbReference type="InterPro" id="IPR038377">
    <property type="entry name" value="Na/Glc_symporter_sf"/>
</dbReference>
<protein>
    <submittedName>
        <fullName evidence="9">Sodium/pantothenate symporter</fullName>
    </submittedName>
</protein>
<feature type="transmembrane region" description="Helical" evidence="8">
    <location>
        <begin position="229"/>
        <end position="249"/>
    </location>
</feature>
<dbReference type="PANTHER" id="PTHR48086:SF4">
    <property type="entry name" value="SODIUM_PANTOTHENATE SYMPORTER"/>
    <property type="match status" value="1"/>
</dbReference>
<dbReference type="EMBL" id="CP036267">
    <property type="protein sequence ID" value="QDT32727.1"/>
    <property type="molecule type" value="Genomic_DNA"/>
</dbReference>
<comment type="similarity">
    <text evidence="2 7">Belongs to the sodium:solute symporter (SSF) (TC 2.A.21) family.</text>
</comment>
<feature type="transmembrane region" description="Helical" evidence="8">
    <location>
        <begin position="196"/>
        <end position="217"/>
    </location>
</feature>
<evidence type="ECO:0000256" key="1">
    <source>
        <dbReference type="ARBA" id="ARBA00004141"/>
    </source>
</evidence>
<feature type="transmembrane region" description="Helical" evidence="8">
    <location>
        <begin position="17"/>
        <end position="36"/>
    </location>
</feature>
<keyword evidence="10" id="KW-1185">Reference proteome</keyword>
<sequence>MSSISNFQILAVNASDAAIWTFVVYTLLVFVIAGFANNLLKGRSFLSEYFLGSRGLGVWAFALTFAATSASGGSFTGFPAKIYTHGWILALWIASYMVYPLCTMGLLGKRVNQVARKSGAITIPDVLRDRFDSRSFGLVATLLIVFFLSFNLIAQFKAGSVILQTLIQDVDAFKGLSGFVGSSVSGMDFFSEVDPGYFTCLVLFGVLVIVYTTYGGFHAVVWTDVMQGVVMIAGVAIMLPLTLSQVGGLRSGTEQMARMIPPRIGTASMELADSTDSPRALTNIWIAQTNSDDIRQIYRLSGSIAIPAGEKVIDDIPVVEIRTPEEVERLWDKFFSELPESAWHQIGPAESNIRQAAVEGNFVLGATESGIDILCTFGEFQDFEYGAERTGHYVSGPAPMPPKPDQDDGPTDAEVAAAAGFLPLGMAISFFFMWAISGTGQPQYMVRLMAFKDSKTLRRAIITVTIYYGLIYFPLVVIFCYSRILLPGMENEADRIMPAMAVTLTENAGYGWLAGLLVAAPFAAVMSTVDSFLLVISSALVRDVYQRNISPNASETTIKRLCYLTTLVIGTIALVCAINPPAYLQDIIVYVGSGLAACFLFPVVALLFWKRSNTAGCLGSMLVGFGTHLFMHVLSWWRGGEFTDPVNLFGFSPVVVALAASLIAVLVITPITPKPAEHLVKKYFEKE</sequence>
<evidence type="ECO:0000256" key="6">
    <source>
        <dbReference type="ARBA" id="ARBA00023136"/>
    </source>
</evidence>
<evidence type="ECO:0000313" key="9">
    <source>
        <dbReference type="EMBL" id="QDT32727.1"/>
    </source>
</evidence>
<feature type="transmembrane region" description="Helical" evidence="8">
    <location>
        <begin position="587"/>
        <end position="609"/>
    </location>
</feature>
<gene>
    <name evidence="9" type="primary">panF_1</name>
    <name evidence="9" type="ORF">Mal48_19740</name>
</gene>
<dbReference type="PROSITE" id="PS50283">
    <property type="entry name" value="NA_SOLUT_SYMP_3"/>
    <property type="match status" value="1"/>
</dbReference>
<dbReference type="Proteomes" id="UP000315724">
    <property type="component" value="Chromosome"/>
</dbReference>
<dbReference type="KEGG" id="tpol:Mal48_19740"/>
<reference evidence="9 10" key="1">
    <citation type="submission" date="2019-02" db="EMBL/GenBank/DDBJ databases">
        <title>Deep-cultivation of Planctomycetes and their phenomic and genomic characterization uncovers novel biology.</title>
        <authorList>
            <person name="Wiegand S."/>
            <person name="Jogler M."/>
            <person name="Boedeker C."/>
            <person name="Pinto D."/>
            <person name="Vollmers J."/>
            <person name="Rivas-Marin E."/>
            <person name="Kohn T."/>
            <person name="Peeters S.H."/>
            <person name="Heuer A."/>
            <person name="Rast P."/>
            <person name="Oberbeckmann S."/>
            <person name="Bunk B."/>
            <person name="Jeske O."/>
            <person name="Meyerdierks A."/>
            <person name="Storesund J.E."/>
            <person name="Kallscheuer N."/>
            <person name="Luecker S."/>
            <person name="Lage O.M."/>
            <person name="Pohl T."/>
            <person name="Merkel B.J."/>
            <person name="Hornburger P."/>
            <person name="Mueller R.-W."/>
            <person name="Bruemmer F."/>
            <person name="Labrenz M."/>
            <person name="Spormann A.M."/>
            <person name="Op den Camp H."/>
            <person name="Overmann J."/>
            <person name="Amann R."/>
            <person name="Jetten M.S.M."/>
            <person name="Mascher T."/>
            <person name="Medema M.H."/>
            <person name="Devos D.P."/>
            <person name="Kaster A.-K."/>
            <person name="Ovreas L."/>
            <person name="Rohde M."/>
            <person name="Galperin M.Y."/>
            <person name="Jogler C."/>
        </authorList>
    </citation>
    <scope>NUCLEOTIDE SEQUENCE [LARGE SCALE GENOMIC DNA]</scope>
    <source>
        <strain evidence="9 10">Mal48</strain>
    </source>
</reference>
<keyword evidence="5 8" id="KW-1133">Transmembrane helix</keyword>
<evidence type="ECO:0000256" key="5">
    <source>
        <dbReference type="ARBA" id="ARBA00022989"/>
    </source>
</evidence>
<dbReference type="RefSeq" id="WP_197442192.1">
    <property type="nucleotide sequence ID" value="NZ_CP036267.1"/>
</dbReference>
<evidence type="ECO:0000313" key="10">
    <source>
        <dbReference type="Proteomes" id="UP000315724"/>
    </source>
</evidence>
<comment type="subcellular location">
    <subcellularLocation>
        <location evidence="1">Membrane</location>
        <topology evidence="1">Multi-pass membrane protein</topology>
    </subcellularLocation>
</comment>
<dbReference type="GO" id="GO:0015233">
    <property type="term" value="F:pantothenate transmembrane transporter activity"/>
    <property type="evidence" value="ECO:0007669"/>
    <property type="project" value="TreeGrafter"/>
</dbReference>
<dbReference type="Pfam" id="PF00474">
    <property type="entry name" value="SSF"/>
    <property type="match status" value="3"/>
</dbReference>
<feature type="transmembrane region" description="Helical" evidence="8">
    <location>
        <begin position="136"/>
        <end position="156"/>
    </location>
</feature>
<feature type="transmembrane region" description="Helical" evidence="8">
    <location>
        <begin position="87"/>
        <end position="107"/>
    </location>
</feature>
<dbReference type="GO" id="GO:0005886">
    <property type="term" value="C:plasma membrane"/>
    <property type="evidence" value="ECO:0007669"/>
    <property type="project" value="TreeGrafter"/>
</dbReference>
<accession>A0A517QME9</accession>
<feature type="transmembrane region" description="Helical" evidence="8">
    <location>
        <begin position="510"/>
        <end position="541"/>
    </location>
</feature>
<keyword evidence="4 8" id="KW-0812">Transmembrane</keyword>
<evidence type="ECO:0000256" key="7">
    <source>
        <dbReference type="RuleBase" id="RU362091"/>
    </source>
</evidence>
<dbReference type="InterPro" id="IPR001734">
    <property type="entry name" value="Na/solute_symporter"/>
</dbReference>
<proteinExistence type="inferred from homology"/>
<feature type="transmembrane region" description="Helical" evidence="8">
    <location>
        <begin position="56"/>
        <end position="75"/>
    </location>
</feature>
<evidence type="ECO:0000256" key="4">
    <source>
        <dbReference type="ARBA" id="ARBA00022692"/>
    </source>
</evidence>
<evidence type="ECO:0000256" key="8">
    <source>
        <dbReference type="SAM" id="Phobius"/>
    </source>
</evidence>
<feature type="transmembrane region" description="Helical" evidence="8">
    <location>
        <begin position="649"/>
        <end position="672"/>
    </location>
</feature>
<feature type="transmembrane region" description="Helical" evidence="8">
    <location>
        <begin position="616"/>
        <end position="637"/>
    </location>
</feature>
<dbReference type="PANTHER" id="PTHR48086">
    <property type="entry name" value="SODIUM/PROLINE SYMPORTER-RELATED"/>
    <property type="match status" value="1"/>
</dbReference>